<dbReference type="HAMAP" id="MF_00373">
    <property type="entry name" value="Ribosomal_bL28"/>
    <property type="match status" value="1"/>
</dbReference>
<evidence type="ECO:0000313" key="6">
    <source>
        <dbReference type="EMBL" id="MXV20087.1"/>
    </source>
</evidence>
<keyword evidence="7" id="KW-1185">Reference proteome</keyword>
<protein>
    <recommendedName>
        <fullName evidence="4 5">Large ribosomal subunit protein bL28</fullName>
    </recommendedName>
</protein>
<organism evidence="6 7">
    <name type="scientific">Deinococcus xianganensis</name>
    <dbReference type="NCBI Taxonomy" id="1507289"/>
    <lineage>
        <taxon>Bacteria</taxon>
        <taxon>Thermotogati</taxon>
        <taxon>Deinococcota</taxon>
        <taxon>Deinococci</taxon>
        <taxon>Deinococcales</taxon>
        <taxon>Deinococcaceae</taxon>
        <taxon>Deinococcus</taxon>
    </lineage>
</organism>
<gene>
    <name evidence="5" type="primary">rpmB</name>
    <name evidence="6" type="ORF">GLX28_10595</name>
</gene>
<evidence type="ECO:0000313" key="7">
    <source>
        <dbReference type="Proteomes" id="UP000430519"/>
    </source>
</evidence>
<proteinExistence type="inferred from homology"/>
<dbReference type="PANTHER" id="PTHR39080:SF1">
    <property type="entry name" value="LARGE RIBOSOMAL SUBUNIT PROTEIN BL28A"/>
    <property type="match status" value="1"/>
</dbReference>
<reference evidence="6 7" key="1">
    <citation type="submission" date="2019-11" db="EMBL/GenBank/DDBJ databases">
        <title>Genome sequence of Deinococcus xianganensis Y35, AI-2 producing algicidal bacterium, isolated from lake water.</title>
        <authorList>
            <person name="Li Y."/>
        </authorList>
    </citation>
    <scope>NUCLEOTIDE SEQUENCE [LARGE SCALE GENOMIC DNA]</scope>
    <source>
        <strain evidence="6 7">Y35</strain>
    </source>
</reference>
<dbReference type="InterPro" id="IPR034704">
    <property type="entry name" value="Ribosomal_bL28/bL31-like_sf"/>
</dbReference>
<evidence type="ECO:0000256" key="4">
    <source>
        <dbReference type="ARBA" id="ARBA00035174"/>
    </source>
</evidence>
<dbReference type="AlphaFoldDB" id="A0A6I4YM20"/>
<evidence type="ECO:0000256" key="5">
    <source>
        <dbReference type="HAMAP-Rule" id="MF_00373"/>
    </source>
</evidence>
<dbReference type="InterPro" id="IPR037147">
    <property type="entry name" value="Ribosomal_bL28_sf"/>
</dbReference>
<comment type="similarity">
    <text evidence="1 5">Belongs to the bacterial ribosomal protein bL28 family.</text>
</comment>
<dbReference type="PANTHER" id="PTHR39080">
    <property type="entry name" value="50S RIBOSOMAL PROTEIN L28"/>
    <property type="match status" value="1"/>
</dbReference>
<dbReference type="InterPro" id="IPR001383">
    <property type="entry name" value="Ribosomal_bL28_bact-type"/>
</dbReference>
<evidence type="ECO:0000256" key="3">
    <source>
        <dbReference type="ARBA" id="ARBA00023274"/>
    </source>
</evidence>
<sequence>MSRECYLTGKKNLVVNSVTRRGKARAQGGVGRKVTGVTKRVQRANLLKKTIRETVDGKSTVKTVWLSANALRTLSRGPHKGIELL</sequence>
<dbReference type="SUPFAM" id="SSF143800">
    <property type="entry name" value="L28p-like"/>
    <property type="match status" value="1"/>
</dbReference>
<dbReference type="EMBL" id="WVHK01000034">
    <property type="protein sequence ID" value="MXV20087.1"/>
    <property type="molecule type" value="Genomic_DNA"/>
</dbReference>
<dbReference type="RefSeq" id="WP_160979285.1">
    <property type="nucleotide sequence ID" value="NZ_WVHK01000034.1"/>
</dbReference>
<accession>A0A6I4YM20</accession>
<evidence type="ECO:0000256" key="2">
    <source>
        <dbReference type="ARBA" id="ARBA00022980"/>
    </source>
</evidence>
<dbReference type="InterPro" id="IPR026569">
    <property type="entry name" value="Ribosomal_bL28"/>
</dbReference>
<dbReference type="GO" id="GO:0003735">
    <property type="term" value="F:structural constituent of ribosome"/>
    <property type="evidence" value="ECO:0007669"/>
    <property type="project" value="InterPro"/>
</dbReference>
<dbReference type="Gene3D" id="2.30.170.40">
    <property type="entry name" value="Ribosomal protein L28/L24"/>
    <property type="match status" value="1"/>
</dbReference>
<keyword evidence="2 5" id="KW-0689">Ribosomal protein</keyword>
<evidence type="ECO:0000256" key="1">
    <source>
        <dbReference type="ARBA" id="ARBA00008760"/>
    </source>
</evidence>
<dbReference type="NCBIfam" id="TIGR00009">
    <property type="entry name" value="L28"/>
    <property type="match status" value="1"/>
</dbReference>
<keyword evidence="3 5" id="KW-0687">Ribonucleoprotein</keyword>
<name>A0A6I4YM20_9DEIO</name>
<dbReference type="InterPro" id="IPR050096">
    <property type="entry name" value="Bacterial_rp_bL28"/>
</dbReference>
<dbReference type="GO" id="GO:0005840">
    <property type="term" value="C:ribosome"/>
    <property type="evidence" value="ECO:0007669"/>
    <property type="project" value="UniProtKB-KW"/>
</dbReference>
<dbReference type="Proteomes" id="UP000430519">
    <property type="component" value="Unassembled WGS sequence"/>
</dbReference>
<dbReference type="GO" id="GO:1990904">
    <property type="term" value="C:ribonucleoprotein complex"/>
    <property type="evidence" value="ECO:0007669"/>
    <property type="project" value="UniProtKB-KW"/>
</dbReference>
<dbReference type="GO" id="GO:0006412">
    <property type="term" value="P:translation"/>
    <property type="evidence" value="ECO:0007669"/>
    <property type="project" value="UniProtKB-UniRule"/>
</dbReference>
<dbReference type="Pfam" id="PF00830">
    <property type="entry name" value="Ribosomal_L28"/>
    <property type="match status" value="1"/>
</dbReference>
<comment type="caution">
    <text evidence="6">The sequence shown here is derived from an EMBL/GenBank/DDBJ whole genome shotgun (WGS) entry which is preliminary data.</text>
</comment>